<dbReference type="SUPFAM" id="SSF141000">
    <property type="entry name" value="Glu-tRNAGln amidotransferase C subunit"/>
    <property type="match status" value="1"/>
</dbReference>
<dbReference type="GO" id="GO:0006450">
    <property type="term" value="P:regulation of translational fidelity"/>
    <property type="evidence" value="ECO:0007669"/>
    <property type="project" value="InterPro"/>
</dbReference>
<comment type="subunit">
    <text evidence="1">Heterotrimer of A, B and C subunits.</text>
</comment>
<dbReference type="Proteomes" id="UP000004478">
    <property type="component" value="Unassembled WGS sequence"/>
</dbReference>
<accession>K1LBQ5</accession>
<comment type="function">
    <text evidence="1">Allows the formation of correctly charged Asn-tRNA(Asn) or Gln-tRNA(Gln) through the transamidation of misacylated Asp-tRNA(Asn) or Glu-tRNA(Gln) in organisms which lack either or both of asparaginyl-tRNA or glutaminyl-tRNA synthetases. The reaction takes place in the presence of glutamine and ATP through an activated phospho-Asp-tRNA(Asn) or phospho-Glu-tRNA(Gln).</text>
</comment>
<dbReference type="GO" id="GO:0070681">
    <property type="term" value="P:glutaminyl-tRNAGln biosynthesis via transamidation"/>
    <property type="evidence" value="ECO:0007669"/>
    <property type="project" value="TreeGrafter"/>
</dbReference>
<dbReference type="GO" id="GO:0016740">
    <property type="term" value="F:transferase activity"/>
    <property type="evidence" value="ECO:0007669"/>
    <property type="project" value="UniProtKB-KW"/>
</dbReference>
<dbReference type="NCBIfam" id="TIGR00135">
    <property type="entry name" value="gatC"/>
    <property type="match status" value="1"/>
</dbReference>
<comment type="similarity">
    <text evidence="1">Belongs to the GatC family.</text>
</comment>
<dbReference type="PANTHER" id="PTHR15004">
    <property type="entry name" value="GLUTAMYL-TRNA(GLN) AMIDOTRANSFERASE SUBUNIT C, MITOCHONDRIAL"/>
    <property type="match status" value="1"/>
</dbReference>
<protein>
    <recommendedName>
        <fullName evidence="1">Aspartyl/glutamyl-tRNA(Asn/Gln) amidotransferase subunit C</fullName>
        <shortName evidence="1">Asp/Glu-ADT subunit C</shortName>
        <ecNumber evidence="1">6.3.5.-</ecNumber>
    </recommendedName>
</protein>
<evidence type="ECO:0000256" key="1">
    <source>
        <dbReference type="HAMAP-Rule" id="MF_00122"/>
    </source>
</evidence>
<dbReference type="EMBL" id="AMGM01000020">
    <property type="protein sequence ID" value="EKB49672.1"/>
    <property type="molecule type" value="Genomic_DNA"/>
</dbReference>
<dbReference type="PANTHER" id="PTHR15004:SF0">
    <property type="entry name" value="GLUTAMYL-TRNA(GLN) AMIDOTRANSFERASE SUBUNIT C, MITOCHONDRIAL"/>
    <property type="match status" value="1"/>
</dbReference>
<dbReference type="InterPro" id="IPR003837">
    <property type="entry name" value="GatC"/>
</dbReference>
<comment type="catalytic activity">
    <reaction evidence="1">
        <text>L-glutamyl-tRNA(Gln) + L-glutamine + ATP + H2O = L-glutaminyl-tRNA(Gln) + L-glutamate + ADP + phosphate + H(+)</text>
        <dbReference type="Rhea" id="RHEA:17521"/>
        <dbReference type="Rhea" id="RHEA-COMP:9681"/>
        <dbReference type="Rhea" id="RHEA-COMP:9684"/>
        <dbReference type="ChEBI" id="CHEBI:15377"/>
        <dbReference type="ChEBI" id="CHEBI:15378"/>
        <dbReference type="ChEBI" id="CHEBI:29985"/>
        <dbReference type="ChEBI" id="CHEBI:30616"/>
        <dbReference type="ChEBI" id="CHEBI:43474"/>
        <dbReference type="ChEBI" id="CHEBI:58359"/>
        <dbReference type="ChEBI" id="CHEBI:78520"/>
        <dbReference type="ChEBI" id="CHEBI:78521"/>
        <dbReference type="ChEBI" id="CHEBI:456216"/>
    </reaction>
</comment>
<dbReference type="GO" id="GO:0006412">
    <property type="term" value="P:translation"/>
    <property type="evidence" value="ECO:0007669"/>
    <property type="project" value="UniProtKB-UniRule"/>
</dbReference>
<name>K1LBQ5_CECL9</name>
<reference evidence="2 3" key="1">
    <citation type="journal article" date="2012" name="J. Bacteriol.">
        <title>Draft Genome Sequence of Cecembia lonarensis Strain LW9T, Isolated from Lonar Lake, a Haloalkaline Lake in India.</title>
        <authorList>
            <person name="Shivaji S."/>
            <person name="Ara S."/>
            <person name="Singh A."/>
            <person name="Pinnaka A.K."/>
        </authorList>
    </citation>
    <scope>NUCLEOTIDE SEQUENCE [LARGE SCALE GENOMIC DNA]</scope>
    <source>
        <strain evidence="2 3">LW9</strain>
    </source>
</reference>
<gene>
    <name evidence="1 2" type="primary">gatC</name>
    <name evidence="2" type="ORF">B879_01689</name>
</gene>
<dbReference type="AlphaFoldDB" id="K1LBQ5"/>
<dbReference type="EC" id="6.3.5.-" evidence="1"/>
<sequence length="112" mass="13042">MEGQSASRNRKNDYQDHMKVDLNTVKKIAHLARLEFDEEGAEKMQKDMTQILDWEEQLNEVDTENVEPLTTMSSEVNVLREDEVGEHLSHERGLLNAPQKDSDYFRVPKVLE</sequence>
<keyword evidence="3" id="KW-1185">Reference proteome</keyword>
<dbReference type="Pfam" id="PF02686">
    <property type="entry name" value="GatC"/>
    <property type="match status" value="1"/>
</dbReference>
<dbReference type="HAMAP" id="MF_00122">
    <property type="entry name" value="GatC"/>
    <property type="match status" value="1"/>
</dbReference>
<dbReference type="PATRIC" id="fig|1225176.3.peg.1801"/>
<comment type="caution">
    <text evidence="2">The sequence shown here is derived from an EMBL/GenBank/DDBJ whole genome shotgun (WGS) entry which is preliminary data.</text>
</comment>
<proteinExistence type="inferred from homology"/>
<evidence type="ECO:0000313" key="2">
    <source>
        <dbReference type="EMBL" id="EKB49672.1"/>
    </source>
</evidence>
<keyword evidence="2" id="KW-0808">Transferase</keyword>
<dbReference type="InterPro" id="IPR036113">
    <property type="entry name" value="Asp/Glu-ADT_sf_sub_c"/>
</dbReference>
<dbReference type="GO" id="GO:0050566">
    <property type="term" value="F:asparaginyl-tRNA synthase (glutamine-hydrolyzing) activity"/>
    <property type="evidence" value="ECO:0007669"/>
    <property type="project" value="RHEA"/>
</dbReference>
<organism evidence="2 3">
    <name type="scientific">Cecembia lonarensis (strain CCUG 58316 / KCTC 22772 / LW9)</name>
    <dbReference type="NCBI Taxonomy" id="1225176"/>
    <lineage>
        <taxon>Bacteria</taxon>
        <taxon>Pseudomonadati</taxon>
        <taxon>Bacteroidota</taxon>
        <taxon>Cytophagia</taxon>
        <taxon>Cytophagales</taxon>
        <taxon>Cyclobacteriaceae</taxon>
        <taxon>Cecembia</taxon>
    </lineage>
</organism>
<keyword evidence="1 2" id="KW-0436">Ligase</keyword>
<comment type="catalytic activity">
    <reaction evidence="1">
        <text>L-aspartyl-tRNA(Asn) + L-glutamine + ATP + H2O = L-asparaginyl-tRNA(Asn) + L-glutamate + ADP + phosphate + 2 H(+)</text>
        <dbReference type="Rhea" id="RHEA:14513"/>
        <dbReference type="Rhea" id="RHEA-COMP:9674"/>
        <dbReference type="Rhea" id="RHEA-COMP:9677"/>
        <dbReference type="ChEBI" id="CHEBI:15377"/>
        <dbReference type="ChEBI" id="CHEBI:15378"/>
        <dbReference type="ChEBI" id="CHEBI:29985"/>
        <dbReference type="ChEBI" id="CHEBI:30616"/>
        <dbReference type="ChEBI" id="CHEBI:43474"/>
        <dbReference type="ChEBI" id="CHEBI:58359"/>
        <dbReference type="ChEBI" id="CHEBI:78515"/>
        <dbReference type="ChEBI" id="CHEBI:78516"/>
        <dbReference type="ChEBI" id="CHEBI:456216"/>
    </reaction>
</comment>
<evidence type="ECO:0000313" key="3">
    <source>
        <dbReference type="Proteomes" id="UP000004478"/>
    </source>
</evidence>
<dbReference type="GO" id="GO:0050567">
    <property type="term" value="F:glutaminyl-tRNA synthase (glutamine-hydrolyzing) activity"/>
    <property type="evidence" value="ECO:0007669"/>
    <property type="project" value="UniProtKB-UniRule"/>
</dbReference>
<keyword evidence="1" id="KW-0547">Nucleotide-binding</keyword>
<dbReference type="GO" id="GO:0005524">
    <property type="term" value="F:ATP binding"/>
    <property type="evidence" value="ECO:0007669"/>
    <property type="project" value="UniProtKB-KW"/>
</dbReference>
<keyword evidence="1" id="KW-0648">Protein biosynthesis</keyword>
<dbReference type="Gene3D" id="1.10.20.60">
    <property type="entry name" value="Glu-tRNAGln amidotransferase C subunit, N-terminal domain"/>
    <property type="match status" value="1"/>
</dbReference>
<keyword evidence="1" id="KW-0067">ATP-binding</keyword>